<reference evidence="2 3" key="1">
    <citation type="submission" date="2016-09" db="EMBL/GenBank/DDBJ databases">
        <authorList>
            <person name="Capua I."/>
            <person name="De Benedictis P."/>
            <person name="Joannis T."/>
            <person name="Lombin L.H."/>
            <person name="Cattoli G."/>
        </authorList>
    </citation>
    <scope>NUCLEOTIDE SEQUENCE [LARGE SCALE GENOMIC DNA]</scope>
    <source>
        <strain evidence="2 3">A7P-90m</strain>
    </source>
</reference>
<dbReference type="InterPro" id="IPR018530">
    <property type="entry name" value="SiaC"/>
</dbReference>
<organism evidence="2 3">
    <name type="scientific">Williamwhitmania taraxaci</name>
    <dbReference type="NCBI Taxonomy" id="1640674"/>
    <lineage>
        <taxon>Bacteria</taxon>
        <taxon>Pseudomonadati</taxon>
        <taxon>Bacteroidota</taxon>
        <taxon>Bacteroidia</taxon>
        <taxon>Bacteroidales</taxon>
        <taxon>Williamwhitmaniaceae</taxon>
        <taxon>Williamwhitmania</taxon>
    </lineage>
</organism>
<evidence type="ECO:0000313" key="2">
    <source>
        <dbReference type="EMBL" id="SDC26449.1"/>
    </source>
</evidence>
<dbReference type="Pfam" id="PF09345">
    <property type="entry name" value="SiaC"/>
    <property type="match status" value="1"/>
</dbReference>
<gene>
    <name evidence="2" type="ORF">SAMN05216323_102325</name>
</gene>
<protein>
    <recommendedName>
        <fullName evidence="1">SiaC family regulatory phosphoprotein domain-containing protein</fullName>
    </recommendedName>
</protein>
<dbReference type="RefSeq" id="WP_092437630.1">
    <property type="nucleotide sequence ID" value="NZ_FMYP01000023.1"/>
</dbReference>
<accession>A0A1G6K5X7</accession>
<evidence type="ECO:0000259" key="1">
    <source>
        <dbReference type="Pfam" id="PF09345"/>
    </source>
</evidence>
<dbReference type="Proteomes" id="UP000199452">
    <property type="component" value="Unassembled WGS sequence"/>
</dbReference>
<sequence length="124" mass="15041">MRKLTYDETPDSLEVTLDKEKSRFEFYGKSLPENCNDFFNPILDWFTEYMKEPNKETIVTFKLDYFNTSSSKKLLEIFFRLQEIHKQKKNVMINWYYQKEDDDMKESGEAFAEMVVIPFKIIPY</sequence>
<proteinExistence type="predicted"/>
<feature type="domain" description="SiaC family regulatory phosphoprotein" evidence="1">
    <location>
        <begin position="8"/>
        <end position="124"/>
    </location>
</feature>
<keyword evidence="3" id="KW-1185">Reference proteome</keyword>
<evidence type="ECO:0000313" key="3">
    <source>
        <dbReference type="Proteomes" id="UP000199452"/>
    </source>
</evidence>
<dbReference type="EMBL" id="FMYP01000023">
    <property type="protein sequence ID" value="SDC26449.1"/>
    <property type="molecule type" value="Genomic_DNA"/>
</dbReference>
<dbReference type="OrthoDB" id="5297629at2"/>
<dbReference type="AlphaFoldDB" id="A0A1G6K5X7"/>
<name>A0A1G6K5X7_9BACT</name>
<dbReference type="STRING" id="1640674.SAMN05216323_102325"/>